<gene>
    <name evidence="2" type="ORF">EVEC_LOCUS11493</name>
</gene>
<accession>A0A0N4VMU7</accession>
<sequence length="47" mass="5016">MNACRWCSWSWRWRRLWPTGAAGDRRSDDGGGDGDGGSSGVAAVAFA</sequence>
<protein>
    <submittedName>
        <fullName evidence="4">Secreted protein</fullName>
    </submittedName>
</protein>
<reference evidence="4" key="1">
    <citation type="submission" date="2017-02" db="UniProtKB">
        <authorList>
            <consortium name="WormBaseParasite"/>
        </authorList>
    </citation>
    <scope>IDENTIFICATION</scope>
</reference>
<evidence type="ECO:0000313" key="3">
    <source>
        <dbReference type="Proteomes" id="UP000274131"/>
    </source>
</evidence>
<organism evidence="4">
    <name type="scientific">Enterobius vermicularis</name>
    <name type="common">Human pinworm</name>
    <dbReference type="NCBI Taxonomy" id="51028"/>
    <lineage>
        <taxon>Eukaryota</taxon>
        <taxon>Metazoa</taxon>
        <taxon>Ecdysozoa</taxon>
        <taxon>Nematoda</taxon>
        <taxon>Chromadorea</taxon>
        <taxon>Rhabditida</taxon>
        <taxon>Spirurina</taxon>
        <taxon>Oxyuridomorpha</taxon>
        <taxon>Oxyuroidea</taxon>
        <taxon>Oxyuridae</taxon>
        <taxon>Enterobius</taxon>
    </lineage>
</organism>
<feature type="region of interest" description="Disordered" evidence="1">
    <location>
        <begin position="20"/>
        <end position="47"/>
    </location>
</feature>
<evidence type="ECO:0000313" key="2">
    <source>
        <dbReference type="EMBL" id="VDD96742.1"/>
    </source>
</evidence>
<dbReference type="Proteomes" id="UP000274131">
    <property type="component" value="Unassembled WGS sequence"/>
</dbReference>
<proteinExistence type="predicted"/>
<dbReference type="WBParaSite" id="EVEC_0001227901-mRNA-1">
    <property type="protein sequence ID" value="EVEC_0001227901-mRNA-1"/>
    <property type="gene ID" value="EVEC_0001227901"/>
</dbReference>
<evidence type="ECO:0000256" key="1">
    <source>
        <dbReference type="SAM" id="MobiDB-lite"/>
    </source>
</evidence>
<name>A0A0N4VMU7_ENTVE</name>
<dbReference type="AlphaFoldDB" id="A0A0N4VMU7"/>
<keyword evidence="3" id="KW-1185">Reference proteome</keyword>
<evidence type="ECO:0000313" key="4">
    <source>
        <dbReference type="WBParaSite" id="EVEC_0001227901-mRNA-1"/>
    </source>
</evidence>
<dbReference type="EMBL" id="UXUI01012172">
    <property type="protein sequence ID" value="VDD96742.1"/>
    <property type="molecule type" value="Genomic_DNA"/>
</dbReference>
<reference evidence="2 3" key="2">
    <citation type="submission" date="2018-10" db="EMBL/GenBank/DDBJ databases">
        <authorList>
            <consortium name="Pathogen Informatics"/>
        </authorList>
    </citation>
    <scope>NUCLEOTIDE SEQUENCE [LARGE SCALE GENOMIC DNA]</scope>
</reference>